<protein>
    <recommendedName>
        <fullName evidence="4">N-acetyltransferase domain-containing protein</fullName>
    </recommendedName>
</protein>
<feature type="domain" description="N-acetyltransferase" evidence="4">
    <location>
        <begin position="55"/>
        <end position="229"/>
    </location>
</feature>
<dbReference type="EMBL" id="ML993642">
    <property type="protein sequence ID" value="KAF2159113.1"/>
    <property type="molecule type" value="Genomic_DNA"/>
</dbReference>
<gene>
    <name evidence="5" type="ORF">M409DRAFT_30394</name>
</gene>
<dbReference type="InterPro" id="IPR050680">
    <property type="entry name" value="YpeA/RimI_acetyltransf"/>
</dbReference>
<dbReference type="PANTHER" id="PTHR43420">
    <property type="entry name" value="ACETYLTRANSFERASE"/>
    <property type="match status" value="1"/>
</dbReference>
<dbReference type="AlphaFoldDB" id="A0A6A6BX03"/>
<dbReference type="Pfam" id="PF00583">
    <property type="entry name" value="Acetyltransf_1"/>
    <property type="match status" value="1"/>
</dbReference>
<dbReference type="PROSITE" id="PS51186">
    <property type="entry name" value="GNAT"/>
    <property type="match status" value="1"/>
</dbReference>
<feature type="compositionally biased region" description="Basic and acidic residues" evidence="3">
    <location>
        <begin position="128"/>
        <end position="139"/>
    </location>
</feature>
<keyword evidence="1" id="KW-0808">Transferase</keyword>
<evidence type="ECO:0000256" key="2">
    <source>
        <dbReference type="ARBA" id="ARBA00023315"/>
    </source>
</evidence>
<dbReference type="OrthoDB" id="41532at2759"/>
<keyword evidence="2" id="KW-0012">Acyltransferase</keyword>
<evidence type="ECO:0000313" key="6">
    <source>
        <dbReference type="Proteomes" id="UP000799537"/>
    </source>
</evidence>
<reference evidence="5" key="1">
    <citation type="journal article" date="2020" name="Stud. Mycol.">
        <title>101 Dothideomycetes genomes: a test case for predicting lifestyles and emergence of pathogens.</title>
        <authorList>
            <person name="Haridas S."/>
            <person name="Albert R."/>
            <person name="Binder M."/>
            <person name="Bloem J."/>
            <person name="Labutti K."/>
            <person name="Salamov A."/>
            <person name="Andreopoulos B."/>
            <person name="Baker S."/>
            <person name="Barry K."/>
            <person name="Bills G."/>
            <person name="Bluhm B."/>
            <person name="Cannon C."/>
            <person name="Castanera R."/>
            <person name="Culley D."/>
            <person name="Daum C."/>
            <person name="Ezra D."/>
            <person name="Gonzalez J."/>
            <person name="Henrissat B."/>
            <person name="Kuo A."/>
            <person name="Liang C."/>
            <person name="Lipzen A."/>
            <person name="Lutzoni F."/>
            <person name="Magnuson J."/>
            <person name="Mondo S."/>
            <person name="Nolan M."/>
            <person name="Ohm R."/>
            <person name="Pangilinan J."/>
            <person name="Park H.-J."/>
            <person name="Ramirez L."/>
            <person name="Alfaro M."/>
            <person name="Sun H."/>
            <person name="Tritt A."/>
            <person name="Yoshinaga Y."/>
            <person name="Zwiers L.-H."/>
            <person name="Turgeon B."/>
            <person name="Goodwin S."/>
            <person name="Spatafora J."/>
            <person name="Crous P."/>
            <person name="Grigoriev I."/>
        </authorList>
    </citation>
    <scope>NUCLEOTIDE SEQUENCE</scope>
    <source>
        <strain evidence="5">ATCC 36951</strain>
    </source>
</reference>
<dbReference type="InterPro" id="IPR016181">
    <property type="entry name" value="Acyl_CoA_acyltransferase"/>
</dbReference>
<evidence type="ECO:0000313" key="5">
    <source>
        <dbReference type="EMBL" id="KAF2159113.1"/>
    </source>
</evidence>
<name>A0A6A6BX03_ZASCE</name>
<evidence type="ECO:0000256" key="3">
    <source>
        <dbReference type="SAM" id="MobiDB-lite"/>
    </source>
</evidence>
<dbReference type="Proteomes" id="UP000799537">
    <property type="component" value="Unassembled WGS sequence"/>
</dbReference>
<proteinExistence type="predicted"/>
<organism evidence="5 6">
    <name type="scientific">Zasmidium cellare ATCC 36951</name>
    <dbReference type="NCBI Taxonomy" id="1080233"/>
    <lineage>
        <taxon>Eukaryota</taxon>
        <taxon>Fungi</taxon>
        <taxon>Dikarya</taxon>
        <taxon>Ascomycota</taxon>
        <taxon>Pezizomycotina</taxon>
        <taxon>Dothideomycetes</taxon>
        <taxon>Dothideomycetidae</taxon>
        <taxon>Mycosphaerellales</taxon>
        <taxon>Mycosphaerellaceae</taxon>
        <taxon>Zasmidium</taxon>
    </lineage>
</organism>
<feature type="region of interest" description="Disordered" evidence="3">
    <location>
        <begin position="122"/>
        <end position="147"/>
    </location>
</feature>
<dbReference type="Gene3D" id="3.40.630.30">
    <property type="match status" value="1"/>
</dbReference>
<evidence type="ECO:0000259" key="4">
    <source>
        <dbReference type="PROSITE" id="PS51186"/>
    </source>
</evidence>
<dbReference type="GeneID" id="54563174"/>
<dbReference type="GO" id="GO:0016747">
    <property type="term" value="F:acyltransferase activity, transferring groups other than amino-acyl groups"/>
    <property type="evidence" value="ECO:0007669"/>
    <property type="project" value="InterPro"/>
</dbReference>
<dbReference type="InterPro" id="IPR000182">
    <property type="entry name" value="GNAT_dom"/>
</dbReference>
<sequence>MKPTVGSVVKLPKLKSEDYNESNDIARTLAEKTRSLRLYALKTAPDAFASSYEDEVQRDLTHTLDRLGTHNAAHFFAVDRAIDPWAEKRHNEFFAELFSAKFVGSMVIVGPLARESFSAKKGPLSVGADRDSTRGKEPSSEPSHYILNGTFVDPEARRSGFGRRLIEAALATGQEDASNRGYDFLCTVLVDSENVAAQALYEKAGFSVSGEEKYVQRPRAQMGESKSAEGVAIKLELRRALAAESKAL</sequence>
<dbReference type="SUPFAM" id="SSF55729">
    <property type="entry name" value="Acyl-CoA N-acyltransferases (Nat)"/>
    <property type="match status" value="1"/>
</dbReference>
<evidence type="ECO:0000256" key="1">
    <source>
        <dbReference type="ARBA" id="ARBA00022679"/>
    </source>
</evidence>
<dbReference type="PANTHER" id="PTHR43420:SF47">
    <property type="entry name" value="N-ACETYLTRANSFERASE DOMAIN-CONTAINING PROTEIN"/>
    <property type="match status" value="1"/>
</dbReference>
<keyword evidence="6" id="KW-1185">Reference proteome</keyword>
<dbReference type="CDD" id="cd04301">
    <property type="entry name" value="NAT_SF"/>
    <property type="match status" value="1"/>
</dbReference>
<dbReference type="RefSeq" id="XP_033660002.1">
    <property type="nucleotide sequence ID" value="XM_033809902.1"/>
</dbReference>
<accession>A0A6A6BX03</accession>